<keyword evidence="2" id="KW-1133">Transmembrane helix</keyword>
<name>A0A0B2VKY2_TOXCA</name>
<keyword evidence="5" id="KW-1185">Reference proteome</keyword>
<evidence type="ECO:0000313" key="4">
    <source>
        <dbReference type="EMBL" id="KHN82107.1"/>
    </source>
</evidence>
<protein>
    <submittedName>
        <fullName evidence="4">Uncharacterized protein</fullName>
    </submittedName>
</protein>
<dbReference type="Proteomes" id="UP000031036">
    <property type="component" value="Unassembled WGS sequence"/>
</dbReference>
<gene>
    <name evidence="4" type="ORF">Tcan_14845</name>
</gene>
<feature type="compositionally biased region" description="Acidic residues" evidence="1">
    <location>
        <begin position="218"/>
        <end position="228"/>
    </location>
</feature>
<comment type="caution">
    <text evidence="4">The sequence shown here is derived from an EMBL/GenBank/DDBJ whole genome shotgun (WGS) entry which is preliminary data.</text>
</comment>
<feature type="compositionally biased region" description="Polar residues" evidence="1">
    <location>
        <begin position="240"/>
        <end position="260"/>
    </location>
</feature>
<feature type="transmembrane region" description="Helical" evidence="2">
    <location>
        <begin position="46"/>
        <end position="66"/>
    </location>
</feature>
<feature type="region of interest" description="Disordered" evidence="1">
    <location>
        <begin position="196"/>
        <end position="279"/>
    </location>
</feature>
<keyword evidence="2" id="KW-0812">Transmembrane</keyword>
<dbReference type="EMBL" id="JPKZ01001412">
    <property type="protein sequence ID" value="KHN82107.1"/>
    <property type="molecule type" value="Genomic_DNA"/>
</dbReference>
<evidence type="ECO:0000256" key="3">
    <source>
        <dbReference type="SAM" id="SignalP"/>
    </source>
</evidence>
<feature type="compositionally biased region" description="Basic and acidic residues" evidence="1">
    <location>
        <begin position="229"/>
        <end position="239"/>
    </location>
</feature>
<organism evidence="4 5">
    <name type="scientific">Toxocara canis</name>
    <name type="common">Canine roundworm</name>
    <dbReference type="NCBI Taxonomy" id="6265"/>
    <lineage>
        <taxon>Eukaryota</taxon>
        <taxon>Metazoa</taxon>
        <taxon>Ecdysozoa</taxon>
        <taxon>Nematoda</taxon>
        <taxon>Chromadorea</taxon>
        <taxon>Rhabditida</taxon>
        <taxon>Spirurina</taxon>
        <taxon>Ascaridomorpha</taxon>
        <taxon>Ascaridoidea</taxon>
        <taxon>Toxocaridae</taxon>
        <taxon>Toxocara</taxon>
    </lineage>
</organism>
<reference evidence="4 5" key="1">
    <citation type="submission" date="2014-11" db="EMBL/GenBank/DDBJ databases">
        <title>Genetic blueprint of the zoonotic pathogen Toxocara canis.</title>
        <authorList>
            <person name="Zhu X.-Q."/>
            <person name="Korhonen P.K."/>
            <person name="Cai H."/>
            <person name="Young N.D."/>
            <person name="Nejsum P."/>
            <person name="von Samson-Himmelstjerna G."/>
            <person name="Boag P.R."/>
            <person name="Tan P."/>
            <person name="Li Q."/>
            <person name="Min J."/>
            <person name="Yang Y."/>
            <person name="Wang X."/>
            <person name="Fang X."/>
            <person name="Hall R.S."/>
            <person name="Hofmann A."/>
            <person name="Sternberg P.W."/>
            <person name="Jex A.R."/>
            <person name="Gasser R.B."/>
        </authorList>
    </citation>
    <scope>NUCLEOTIDE SEQUENCE [LARGE SCALE GENOMIC DNA]</scope>
    <source>
        <strain evidence="4">PN_DK_2014</strain>
    </source>
</reference>
<feature type="region of interest" description="Disordered" evidence="1">
    <location>
        <begin position="364"/>
        <end position="427"/>
    </location>
</feature>
<feature type="compositionally biased region" description="Basic and acidic residues" evidence="1">
    <location>
        <begin position="261"/>
        <end position="270"/>
    </location>
</feature>
<keyword evidence="3" id="KW-0732">Signal</keyword>
<evidence type="ECO:0000256" key="2">
    <source>
        <dbReference type="SAM" id="Phobius"/>
    </source>
</evidence>
<keyword evidence="2" id="KW-0472">Membrane</keyword>
<feature type="chain" id="PRO_5002095490" evidence="3">
    <location>
        <begin position="23"/>
        <end position="466"/>
    </location>
</feature>
<feature type="signal peptide" evidence="3">
    <location>
        <begin position="1"/>
        <end position="22"/>
    </location>
</feature>
<dbReference type="AlphaFoldDB" id="A0A0B2VKY2"/>
<evidence type="ECO:0000256" key="1">
    <source>
        <dbReference type="SAM" id="MobiDB-lite"/>
    </source>
</evidence>
<feature type="region of interest" description="Disordered" evidence="1">
    <location>
        <begin position="105"/>
        <end position="130"/>
    </location>
</feature>
<proteinExistence type="predicted"/>
<accession>A0A0B2VKY2</accession>
<feature type="compositionally biased region" description="Basic and acidic residues" evidence="1">
    <location>
        <begin position="196"/>
        <end position="206"/>
    </location>
</feature>
<evidence type="ECO:0000313" key="5">
    <source>
        <dbReference type="Proteomes" id="UP000031036"/>
    </source>
</evidence>
<sequence>MMGGRPFSFILLTLIGIAYVHGSDSQFDNPSWYPDYEVLSDANAIIIILALVGGLILVIAFIILYLTRPPIEVERMEGSTEVPAVTAPHLQPLLSRTKEPAALCQRANSSKSKRDNSDNIPMDKTQWDDDETIRVRKKPIEAVGGNFVATPSTGTQLCRDKLQKPLKIAPNNAAAEDTAAAIEKTSSAKVIAKKKVDEAKMTERESTSTSGRMRTEGDETESEGADSGESERSKSEINRSETGSNDTSASNGKRASSRTSFDSRKSHDLEASGWGWVRSPGSAIANRQLQGTTQGFQFPPWMNAEGAQRAAMIDNTAGLPPPYVPPPVFVPYPPSLASPQPVTPQVLSPTGQPPLVPVSYPPMAPPPMAPVFSPTQLPTPPYPGVPLGWTSSRATQPTQPSPPSDSEEPSSEVVLLSKTSTPKERRGTEVLVAELAKIQAPLEEVPLEDRILGQVAAGQLVKALVV</sequence>